<protein>
    <submittedName>
        <fullName evidence="2">Uncharacterized protein</fullName>
    </submittedName>
</protein>
<evidence type="ECO:0000256" key="1">
    <source>
        <dbReference type="SAM" id="MobiDB-lite"/>
    </source>
</evidence>
<feature type="compositionally biased region" description="Low complexity" evidence="1">
    <location>
        <begin position="32"/>
        <end position="43"/>
    </location>
</feature>
<feature type="compositionally biased region" description="Basic residues" evidence="1">
    <location>
        <begin position="1"/>
        <end position="10"/>
    </location>
</feature>
<evidence type="ECO:0000313" key="3">
    <source>
        <dbReference type="Proteomes" id="UP000603453"/>
    </source>
</evidence>
<organism evidence="2 3">
    <name type="scientific">Mucor saturninus</name>
    <dbReference type="NCBI Taxonomy" id="64648"/>
    <lineage>
        <taxon>Eukaryota</taxon>
        <taxon>Fungi</taxon>
        <taxon>Fungi incertae sedis</taxon>
        <taxon>Mucoromycota</taxon>
        <taxon>Mucoromycotina</taxon>
        <taxon>Mucoromycetes</taxon>
        <taxon>Mucorales</taxon>
        <taxon>Mucorineae</taxon>
        <taxon>Mucoraceae</taxon>
        <taxon>Mucor</taxon>
    </lineage>
</organism>
<dbReference type="EMBL" id="JAEPRD010000091">
    <property type="protein sequence ID" value="KAG2199836.1"/>
    <property type="molecule type" value="Genomic_DNA"/>
</dbReference>
<gene>
    <name evidence="2" type="ORF">INT47_009449</name>
</gene>
<reference evidence="2" key="1">
    <citation type="submission" date="2020-12" db="EMBL/GenBank/DDBJ databases">
        <title>Metabolic potential, ecology and presence of endohyphal bacteria is reflected in genomic diversity of Mucoromycotina.</title>
        <authorList>
            <person name="Muszewska A."/>
            <person name="Okrasinska A."/>
            <person name="Steczkiewicz K."/>
            <person name="Drgas O."/>
            <person name="Orlowska M."/>
            <person name="Perlinska-Lenart U."/>
            <person name="Aleksandrzak-Piekarczyk T."/>
            <person name="Szatraj K."/>
            <person name="Zielenkiewicz U."/>
            <person name="Pilsyk S."/>
            <person name="Malc E."/>
            <person name="Mieczkowski P."/>
            <person name="Kruszewska J.S."/>
            <person name="Biernat P."/>
            <person name="Pawlowska J."/>
        </authorList>
    </citation>
    <scope>NUCLEOTIDE SEQUENCE</scope>
    <source>
        <strain evidence="2">WA0000017839</strain>
    </source>
</reference>
<proteinExistence type="predicted"/>
<name>A0A8H7UV72_9FUNG</name>
<keyword evidence="3" id="KW-1185">Reference proteome</keyword>
<comment type="caution">
    <text evidence="2">The sequence shown here is derived from an EMBL/GenBank/DDBJ whole genome shotgun (WGS) entry which is preliminary data.</text>
</comment>
<dbReference type="AlphaFoldDB" id="A0A8H7UV72"/>
<accession>A0A8H7UV72</accession>
<sequence>MKKKTKGKQRSLHEETSKYDFLPPSPPPQIKSVQDSHYQSSSSPVGRPPPFVDGISENDIILLQDLKSMLEGTSSDLGMSQEDEEKPFLIHSPEMDIHLFTEDQFDDMSFDDDTLALFPDLPKSP</sequence>
<dbReference type="Proteomes" id="UP000603453">
    <property type="component" value="Unassembled WGS sequence"/>
</dbReference>
<evidence type="ECO:0000313" key="2">
    <source>
        <dbReference type="EMBL" id="KAG2199836.1"/>
    </source>
</evidence>
<feature type="region of interest" description="Disordered" evidence="1">
    <location>
        <begin position="1"/>
        <end position="56"/>
    </location>
</feature>